<evidence type="ECO:0000313" key="3">
    <source>
        <dbReference type="Proteomes" id="UP001144396"/>
    </source>
</evidence>
<organism evidence="2 3">
    <name type="scientific">Agromyces rhizosphaerae</name>
    <dbReference type="NCBI Taxonomy" id="88374"/>
    <lineage>
        <taxon>Bacteria</taxon>
        <taxon>Bacillati</taxon>
        <taxon>Actinomycetota</taxon>
        <taxon>Actinomycetes</taxon>
        <taxon>Micrococcales</taxon>
        <taxon>Microbacteriaceae</taxon>
        <taxon>Agromyces</taxon>
    </lineage>
</organism>
<feature type="domain" description="Aminoglycoside phosphotransferase" evidence="1">
    <location>
        <begin position="124"/>
        <end position="286"/>
    </location>
</feature>
<dbReference type="EMBL" id="BSDP01000001">
    <property type="protein sequence ID" value="GLI26667.1"/>
    <property type="molecule type" value="Genomic_DNA"/>
</dbReference>
<name>A0A9W6CUI2_9MICO</name>
<keyword evidence="3" id="KW-1185">Reference proteome</keyword>
<dbReference type="Gene3D" id="3.90.1200.10">
    <property type="match status" value="1"/>
</dbReference>
<dbReference type="Proteomes" id="UP001144396">
    <property type="component" value="Unassembled WGS sequence"/>
</dbReference>
<dbReference type="SUPFAM" id="SSF56112">
    <property type="entry name" value="Protein kinase-like (PK-like)"/>
    <property type="match status" value="1"/>
</dbReference>
<dbReference type="InterPro" id="IPR002575">
    <property type="entry name" value="Aminoglycoside_PTrfase"/>
</dbReference>
<dbReference type="Pfam" id="PF01636">
    <property type="entry name" value="APH"/>
    <property type="match status" value="1"/>
</dbReference>
<evidence type="ECO:0000259" key="1">
    <source>
        <dbReference type="Pfam" id="PF01636"/>
    </source>
</evidence>
<dbReference type="AlphaFoldDB" id="A0A9W6CUI2"/>
<accession>A0A9W6CUI2</accession>
<reference evidence="2" key="1">
    <citation type="submission" date="2022-12" db="EMBL/GenBank/DDBJ databases">
        <title>Reference genome sequencing for broad-spectrum identification of bacterial and archaeal isolates by mass spectrometry.</title>
        <authorList>
            <person name="Sekiguchi Y."/>
            <person name="Tourlousse D.M."/>
        </authorList>
    </citation>
    <scope>NUCLEOTIDE SEQUENCE</scope>
    <source>
        <strain evidence="2">14</strain>
    </source>
</reference>
<proteinExistence type="predicted"/>
<comment type="caution">
    <text evidence="2">The sequence shown here is derived from an EMBL/GenBank/DDBJ whole genome shotgun (WGS) entry which is preliminary data.</text>
</comment>
<evidence type="ECO:0000313" key="2">
    <source>
        <dbReference type="EMBL" id="GLI26667.1"/>
    </source>
</evidence>
<sequence>MHRVCSTVEEMLDPATVSDALARPVSSVGRVPVATKGHSSTEARFEGVLIDGEAAPSLFLKTVDRARDWVSIATGDSVDREVAVWETGLLDMLPSGVDHAIVAAARTQRSSSLLMHDRSAEFLAEDEPITAEWVAGVLRALAAMHAAYWEHPVLGRSAGVLCDLEQVLGHLGPARLPALRQAVPGHFIIDLIDEGWSDLAGPVGSGLARDLRSLVVDPSPVVHALAGAPRTLVHADVRPANVAFDGRRTTFVDWARPTVAPPGIDLAYLLLMSQPSAVMSPDEAIADYRAMLAASLGSDGSMSWWDDHIDLCMTAVFAMMAAVLVDYETDRGSDEDPAHARIAWWAERAEPGLRLLDRL</sequence>
<gene>
    <name evidence="2" type="ORF">ARHIZOSPH14_09090</name>
</gene>
<protein>
    <recommendedName>
        <fullName evidence="1">Aminoglycoside phosphotransferase domain-containing protein</fullName>
    </recommendedName>
</protein>
<dbReference type="InterPro" id="IPR011009">
    <property type="entry name" value="Kinase-like_dom_sf"/>
</dbReference>